<dbReference type="RefSeq" id="WP_369203938.1">
    <property type="nucleotide sequence ID" value="NZ_JBFNXQ010000009.1"/>
</dbReference>
<dbReference type="Proteomes" id="UP001560045">
    <property type="component" value="Unassembled WGS sequence"/>
</dbReference>
<evidence type="ECO:0000313" key="2">
    <source>
        <dbReference type="Proteomes" id="UP001560045"/>
    </source>
</evidence>
<organism evidence="1 2">
    <name type="scientific">Geodermatophilus maliterrae</name>
    <dbReference type="NCBI Taxonomy" id="3162531"/>
    <lineage>
        <taxon>Bacteria</taxon>
        <taxon>Bacillati</taxon>
        <taxon>Actinomycetota</taxon>
        <taxon>Actinomycetes</taxon>
        <taxon>Geodermatophilales</taxon>
        <taxon>Geodermatophilaceae</taxon>
        <taxon>Geodermatophilus</taxon>
    </lineage>
</organism>
<proteinExistence type="predicted"/>
<evidence type="ECO:0000313" key="1">
    <source>
        <dbReference type="EMBL" id="MEX5717764.1"/>
    </source>
</evidence>
<reference evidence="1 2" key="1">
    <citation type="submission" date="2024-06" db="EMBL/GenBank/DDBJ databases">
        <title>Draft genome sequence of Geodermatophilus badlandi, a novel member of the Geodermatophilaceae isolated from badland sedimentary rocks in the Red desert, Wyoming, USA.</title>
        <authorList>
            <person name="Ben Tekaya S."/>
            <person name="Nouioui I."/>
            <person name="Flores G.M."/>
            <person name="Shaal M.N."/>
            <person name="Bredoire F."/>
            <person name="Basile F."/>
            <person name="Van Diepen L."/>
            <person name="Ward N.L."/>
        </authorList>
    </citation>
    <scope>NUCLEOTIDE SEQUENCE [LARGE SCALE GENOMIC DNA]</scope>
    <source>
        <strain evidence="1 2">WL48A</strain>
    </source>
</reference>
<protein>
    <submittedName>
        <fullName evidence="1">Uncharacterized protein</fullName>
    </submittedName>
</protein>
<comment type="caution">
    <text evidence="1">The sequence shown here is derived from an EMBL/GenBank/DDBJ whole genome shotgun (WGS) entry which is preliminary data.</text>
</comment>
<dbReference type="EMBL" id="JBFNXQ010000009">
    <property type="protein sequence ID" value="MEX5717764.1"/>
    <property type="molecule type" value="Genomic_DNA"/>
</dbReference>
<gene>
    <name evidence="1" type="ORF">ABQ292_05195</name>
</gene>
<sequence>MAKTARMPKKKCCQDKPRCRRCPLRALAEGTLPPGYTVKKRRLVKLDKADKVLAKSTRKAA</sequence>
<accession>A0ABV3XB26</accession>
<name>A0ABV3XB26_9ACTN</name>
<keyword evidence="2" id="KW-1185">Reference proteome</keyword>